<evidence type="ECO:0000313" key="3">
    <source>
        <dbReference type="Proteomes" id="UP000290608"/>
    </source>
</evidence>
<accession>A0A4Q0PKN3</accession>
<comment type="caution">
    <text evidence="2">The sequence shown here is derived from an EMBL/GenBank/DDBJ whole genome shotgun (WGS) entry which is preliminary data.</text>
</comment>
<evidence type="ECO:0000256" key="1">
    <source>
        <dbReference type="SAM" id="SignalP"/>
    </source>
</evidence>
<reference evidence="2 3" key="1">
    <citation type="submission" date="2018-07" db="EMBL/GenBank/DDBJ databases">
        <title>Leeuwenhoekiella genomics.</title>
        <authorList>
            <person name="Tahon G."/>
            <person name="Willems A."/>
        </authorList>
    </citation>
    <scope>NUCLEOTIDE SEQUENCE [LARGE SCALE GENOMIC DNA]</scope>
    <source>
        <strain evidence="2 3">LMG 1345</strain>
    </source>
</reference>
<feature type="signal peptide" evidence="1">
    <location>
        <begin position="1"/>
        <end position="22"/>
    </location>
</feature>
<feature type="chain" id="PRO_5020268235" evidence="1">
    <location>
        <begin position="23"/>
        <end position="432"/>
    </location>
</feature>
<dbReference type="AlphaFoldDB" id="A0A4Q0PKN3"/>
<proteinExistence type="predicted"/>
<name>A0A4Q0PKN3_9FLAO</name>
<protein>
    <submittedName>
        <fullName evidence="2">Uncharacterized protein</fullName>
    </submittedName>
</protein>
<organism evidence="2 3">
    <name type="scientific">Leeuwenhoekiella marinoflava</name>
    <dbReference type="NCBI Taxonomy" id="988"/>
    <lineage>
        <taxon>Bacteria</taxon>
        <taxon>Pseudomonadati</taxon>
        <taxon>Bacteroidota</taxon>
        <taxon>Flavobacteriia</taxon>
        <taxon>Flavobacteriales</taxon>
        <taxon>Flavobacteriaceae</taxon>
        <taxon>Leeuwenhoekiella</taxon>
    </lineage>
</organism>
<dbReference type="EMBL" id="QOVL01000012">
    <property type="protein sequence ID" value="RXG28328.1"/>
    <property type="molecule type" value="Genomic_DNA"/>
</dbReference>
<dbReference type="RefSeq" id="WP_073099925.1">
    <property type="nucleotide sequence ID" value="NZ_QOVL01000012.1"/>
</dbReference>
<keyword evidence="1" id="KW-0732">Signal</keyword>
<gene>
    <name evidence="2" type="ORF">DSL99_2588</name>
</gene>
<dbReference type="STRING" id="1122159.SAMN02745246_02836"/>
<sequence>MKKSYLILIAFLCFTNWVFSQANDCTNAILLCGNTPVGVTPTTAGFDEFSLPANIVPSCYNFSGPTTWFKVEIAQGGTLGFDVIPENGTDDYDFAVFGPVSNCSNLGTAIRCSSTNPQAAGVSANTGLNATETDLSEGPGPNGNGYLKELDTKNGETYYILLGQASGSSGFQINLNGTAILPQSPDFNTPQDLETCDDDGIEDGFTRFNLVSQASAITTGFPDSRVTFHETLNDANLNQNPISATTTYTNTTVNNQTIYTRISSISGPCTEITSFDLIVNPLPTYTNPDELYICDATAIANYDLAALHERIIGTSPNNLVISYHRSAIEATMNLNAIQDINVPMSGVTIYFVVRNTATNCIIFDEFDITYQNSPALTQPTPLIYCRDDHTNLTFDFTNIETEALDGLDPDDFDTYFYETNSDRTTLAFTLGY</sequence>
<evidence type="ECO:0000313" key="2">
    <source>
        <dbReference type="EMBL" id="RXG28328.1"/>
    </source>
</evidence>
<dbReference type="Proteomes" id="UP000290608">
    <property type="component" value="Unassembled WGS sequence"/>
</dbReference>